<dbReference type="STRING" id="1224163.B841_02740"/>
<feature type="transmembrane region" description="Helical" evidence="2">
    <location>
        <begin position="48"/>
        <end position="67"/>
    </location>
</feature>
<sequence>MLGLYEDRIVQPLTQGQRDPAPPRPRGSLSAEAVPAATRPAPVPVIRILVPVIMVAAMVAMVALMFMGGRAASPVMLIIPLMPFW</sequence>
<dbReference type="KEGG" id="cmd:B841_02740"/>
<keyword evidence="2" id="KW-0812">Transmembrane</keyword>
<evidence type="ECO:0000256" key="2">
    <source>
        <dbReference type="SAM" id="Phobius"/>
    </source>
</evidence>
<evidence type="ECO:0000313" key="4">
    <source>
        <dbReference type="Proteomes" id="UP000015388"/>
    </source>
</evidence>
<name>S5TGL2_9CORY</name>
<keyword evidence="4" id="KW-1185">Reference proteome</keyword>
<accession>S5TGL2</accession>
<gene>
    <name evidence="3" type="ORF">B841_02740</name>
</gene>
<organism evidence="3 4">
    <name type="scientific">Corynebacterium maris DSM 45190</name>
    <dbReference type="NCBI Taxonomy" id="1224163"/>
    <lineage>
        <taxon>Bacteria</taxon>
        <taxon>Bacillati</taxon>
        <taxon>Actinomycetota</taxon>
        <taxon>Actinomycetes</taxon>
        <taxon>Mycobacteriales</taxon>
        <taxon>Corynebacteriaceae</taxon>
        <taxon>Corynebacterium</taxon>
    </lineage>
</organism>
<protein>
    <submittedName>
        <fullName evidence="3">Ftsk domain-containing protein</fullName>
    </submittedName>
</protein>
<evidence type="ECO:0000256" key="1">
    <source>
        <dbReference type="SAM" id="MobiDB-lite"/>
    </source>
</evidence>
<dbReference type="eggNOG" id="COG1674">
    <property type="taxonomic scope" value="Bacteria"/>
</dbReference>
<evidence type="ECO:0000313" key="3">
    <source>
        <dbReference type="EMBL" id="AGS34031.1"/>
    </source>
</evidence>
<dbReference type="AlphaFoldDB" id="S5TGL2"/>
<dbReference type="EMBL" id="CP003924">
    <property type="protein sequence ID" value="AGS34031.1"/>
    <property type="molecule type" value="Genomic_DNA"/>
</dbReference>
<feature type="region of interest" description="Disordered" evidence="1">
    <location>
        <begin position="1"/>
        <end position="37"/>
    </location>
</feature>
<reference evidence="3 4" key="1">
    <citation type="submission" date="2012-11" db="EMBL/GenBank/DDBJ databases">
        <title>The complete genome sequence of Corynebacterium maris Coryn-1 (=DSM 45190).</title>
        <authorList>
            <person name="Schaffert L."/>
            <person name="Albersmeier A."/>
            <person name="Kalinowski J."/>
            <person name="Ruckert C."/>
        </authorList>
    </citation>
    <scope>NUCLEOTIDE SEQUENCE [LARGE SCALE GENOMIC DNA]</scope>
    <source>
        <strain evidence="4">Coryn-1</strain>
    </source>
</reference>
<proteinExistence type="predicted"/>
<dbReference type="HOGENOM" id="CLU_2552503_0_0_11"/>
<keyword evidence="2" id="KW-0472">Membrane</keyword>
<dbReference type="Proteomes" id="UP000015388">
    <property type="component" value="Chromosome"/>
</dbReference>
<keyword evidence="2" id="KW-1133">Transmembrane helix</keyword>